<protein>
    <submittedName>
        <fullName evidence="1">Uncharacterized protein</fullName>
    </submittedName>
</protein>
<dbReference type="Proteomes" id="UP000078200">
    <property type="component" value="Unassembled WGS sequence"/>
</dbReference>
<sequence>MKANATLHTDSIDFVVKSRFSMHICMYMSILQHLSRFFENEKCFFKLINKLVVSRFNDSCILFRLKLMREYLERHSLPHNYHLCMIRTIQCNDECTRITYSLSSAIENR</sequence>
<dbReference type="VEuPathDB" id="VectorBase:GAUT013103"/>
<name>A0A1A9URM3_GLOAU</name>
<evidence type="ECO:0000313" key="1">
    <source>
        <dbReference type="EnsemblMetazoa" id="GAUT013103-PA"/>
    </source>
</evidence>
<dbReference type="EnsemblMetazoa" id="GAUT013103-RA">
    <property type="protein sequence ID" value="GAUT013103-PA"/>
    <property type="gene ID" value="GAUT013103"/>
</dbReference>
<evidence type="ECO:0000313" key="2">
    <source>
        <dbReference type="Proteomes" id="UP000078200"/>
    </source>
</evidence>
<organism evidence="1 2">
    <name type="scientific">Glossina austeni</name>
    <name type="common">Savannah tsetse fly</name>
    <dbReference type="NCBI Taxonomy" id="7395"/>
    <lineage>
        <taxon>Eukaryota</taxon>
        <taxon>Metazoa</taxon>
        <taxon>Ecdysozoa</taxon>
        <taxon>Arthropoda</taxon>
        <taxon>Hexapoda</taxon>
        <taxon>Insecta</taxon>
        <taxon>Pterygota</taxon>
        <taxon>Neoptera</taxon>
        <taxon>Endopterygota</taxon>
        <taxon>Diptera</taxon>
        <taxon>Brachycera</taxon>
        <taxon>Muscomorpha</taxon>
        <taxon>Hippoboscoidea</taxon>
        <taxon>Glossinidae</taxon>
        <taxon>Glossina</taxon>
    </lineage>
</organism>
<reference evidence="1" key="1">
    <citation type="submission" date="2020-05" db="UniProtKB">
        <authorList>
            <consortium name="EnsemblMetazoa"/>
        </authorList>
    </citation>
    <scope>IDENTIFICATION</scope>
    <source>
        <strain evidence="1">TTRI</strain>
    </source>
</reference>
<accession>A0A1A9URM3</accession>
<dbReference type="AlphaFoldDB" id="A0A1A9URM3"/>
<keyword evidence="2" id="KW-1185">Reference proteome</keyword>
<proteinExistence type="predicted"/>